<keyword evidence="2" id="KW-1185">Reference proteome</keyword>
<dbReference type="Proteomes" id="UP001273935">
    <property type="component" value="Unassembled WGS sequence"/>
</dbReference>
<name>A0ABU3XZ90_9GAMM</name>
<comment type="caution">
    <text evidence="1">The sequence shown here is derived from an EMBL/GenBank/DDBJ whole genome shotgun (WGS) entry which is preliminary data.</text>
</comment>
<evidence type="ECO:0000313" key="2">
    <source>
        <dbReference type="Proteomes" id="UP001273935"/>
    </source>
</evidence>
<evidence type="ECO:0008006" key="3">
    <source>
        <dbReference type="Google" id="ProtNLM"/>
    </source>
</evidence>
<gene>
    <name evidence="1" type="ORF">R0G64_27800</name>
</gene>
<evidence type="ECO:0000313" key="1">
    <source>
        <dbReference type="EMBL" id="MDV3443222.1"/>
    </source>
</evidence>
<dbReference type="RefSeq" id="WP_069560648.1">
    <property type="nucleotide sequence ID" value="NZ_JAOEBU010000053.1"/>
</dbReference>
<dbReference type="EMBL" id="JAWJUL010000168">
    <property type="protein sequence ID" value="MDV3443222.1"/>
    <property type="molecule type" value="Genomic_DNA"/>
</dbReference>
<proteinExistence type="predicted"/>
<reference evidence="1 2" key="1">
    <citation type="submission" date="2023-10" db="EMBL/GenBank/DDBJ databases">
        <title>Pseudomonas otitidis isolated from a paediatric patient with cystic fibrosis in Chile.</title>
        <authorList>
            <person name="Amsteins-Romero L."/>
            <person name="Opazo-Capurro A."/>
            <person name="Matus-Kohler M."/>
            <person name="Gonzalez-Rocha G."/>
        </authorList>
    </citation>
    <scope>NUCLEOTIDE SEQUENCE [LARGE SCALE GENOMIC DNA]</scope>
    <source>
        <strain evidence="1 2">P-714</strain>
    </source>
</reference>
<accession>A0ABU3XZ90</accession>
<protein>
    <recommendedName>
        <fullName evidence="3">Phage protein</fullName>
    </recommendedName>
</protein>
<sequence length="100" mass="11522">MDWIKSFFVGLYNDLLQWIYDFVLWIPRKLWSDFLVSLAEKITGIPAPDFILEAKSLLAQLPPGVTWALDMCQFNWGISLCMSAFALRYAKSWIPFVGGK</sequence>
<organism evidence="1 2">
    <name type="scientific">Metapseudomonas otitidis</name>
    <dbReference type="NCBI Taxonomy" id="319939"/>
    <lineage>
        <taxon>Bacteria</taxon>
        <taxon>Pseudomonadati</taxon>
        <taxon>Pseudomonadota</taxon>
        <taxon>Gammaproteobacteria</taxon>
        <taxon>Pseudomonadales</taxon>
        <taxon>Pseudomonadaceae</taxon>
        <taxon>Metapseudomonas</taxon>
    </lineage>
</organism>